<evidence type="ECO:0000256" key="10">
    <source>
        <dbReference type="SAM" id="SignalP"/>
    </source>
</evidence>
<evidence type="ECO:0000313" key="13">
    <source>
        <dbReference type="EMBL" id="OAD46733.1"/>
    </source>
</evidence>
<dbReference type="EMBL" id="LVWE01000001">
    <property type="protein sequence ID" value="OAD46733.1"/>
    <property type="molecule type" value="Genomic_DNA"/>
</dbReference>
<feature type="chain" id="PRO_5008049939" evidence="10">
    <location>
        <begin position="19"/>
        <end position="917"/>
    </location>
</feature>
<dbReference type="Gene3D" id="2.60.40.1120">
    <property type="entry name" value="Carboxypeptidase-like, regulatory domain"/>
    <property type="match status" value="1"/>
</dbReference>
<keyword evidence="7 8" id="KW-0998">Cell outer membrane</keyword>
<organism evidence="13 14">
    <name type="scientific">Polaribacter atrinae</name>
    <dbReference type="NCBI Taxonomy" id="1333662"/>
    <lineage>
        <taxon>Bacteria</taxon>
        <taxon>Pseudomonadati</taxon>
        <taxon>Bacteroidota</taxon>
        <taxon>Flavobacteriia</taxon>
        <taxon>Flavobacteriales</taxon>
        <taxon>Flavobacteriaceae</taxon>
    </lineage>
</organism>
<keyword evidence="5 9" id="KW-0798">TonB box</keyword>
<protein>
    <submittedName>
        <fullName evidence="13">TonB-dependent receptor</fullName>
    </submittedName>
</protein>
<comment type="similarity">
    <text evidence="8 9">Belongs to the TonB-dependent receptor family.</text>
</comment>
<dbReference type="Gene3D" id="2.40.170.20">
    <property type="entry name" value="TonB-dependent receptor, beta-barrel domain"/>
    <property type="match status" value="1"/>
</dbReference>
<dbReference type="InterPro" id="IPR013784">
    <property type="entry name" value="Carb-bd-like_fold"/>
</dbReference>
<keyword evidence="2 8" id="KW-0813">Transport</keyword>
<evidence type="ECO:0000256" key="8">
    <source>
        <dbReference type="PROSITE-ProRule" id="PRU01360"/>
    </source>
</evidence>
<dbReference type="PROSITE" id="PS52016">
    <property type="entry name" value="TONB_DEPENDENT_REC_3"/>
    <property type="match status" value="1"/>
</dbReference>
<dbReference type="PANTHER" id="PTHR40980">
    <property type="entry name" value="PLUG DOMAIN-CONTAINING PROTEIN"/>
    <property type="match status" value="1"/>
</dbReference>
<dbReference type="Gene3D" id="2.170.130.10">
    <property type="entry name" value="TonB-dependent receptor, plug domain"/>
    <property type="match status" value="1"/>
</dbReference>
<evidence type="ECO:0000256" key="9">
    <source>
        <dbReference type="RuleBase" id="RU003357"/>
    </source>
</evidence>
<dbReference type="Proteomes" id="UP000076923">
    <property type="component" value="Unassembled WGS sequence"/>
</dbReference>
<keyword evidence="14" id="KW-1185">Reference proteome</keyword>
<dbReference type="GO" id="GO:0030246">
    <property type="term" value="F:carbohydrate binding"/>
    <property type="evidence" value="ECO:0007669"/>
    <property type="project" value="InterPro"/>
</dbReference>
<dbReference type="InterPro" id="IPR036942">
    <property type="entry name" value="Beta-barrel_TonB_sf"/>
</dbReference>
<accession>A0A176TGS8</accession>
<keyword evidence="13" id="KW-0675">Receptor</keyword>
<evidence type="ECO:0000256" key="1">
    <source>
        <dbReference type="ARBA" id="ARBA00004571"/>
    </source>
</evidence>
<sequence length="917" mass="101858">MKKFLFITFLAFSQLLLAQSTGTLKGVLSDGETNNEPLPFANVLIKGTVIGTTTDFDGNYTLNVPAGTHTVVFSFLGYKTIEKPITIVAGETLTVNQILSAEEGVSLEEVVIMSAASRESVSALLLEQKKATVIKESIGAQTLSKIGVSDAATATTKISGVTKSQGTGDIFIRGLGDRYLSTTMNGLPVPSDDVEKKNINLNLFSTDVIQNVGISKTYTTSGYADQASGNVDVVTKDYSKKGYSIGVNGGTNTNVLDYDGDFRTTITNNDVSLGFHKKQYALQDLISRQGWDTETISAQPINYSGSLSAAQKFEIFGKDLSFYVSATHSKSYDYYSGEFQSFRQNREDNVFSDVESFTTKTNTSGYVNLKLKLNDANSLKFNTLFVNKSSNNLYEQGRNGLGFVYDQDPQEDGAFVRDQNFKQTTMVINQLIGKHDLNENNTLTWAGGYNFVLAEEPNRIRNEVNILDVASSSEIQFAHVGDYQQRKSTQKIEDVEYNAYVKNNWKFGNLNEEGDKPFALNYGVNYRRKERDFKSQAIGVLARNYKAPSVDELSSTFVQSNFDNGLNLRIGEVDLFSGELNVLAAFADFNFTLNEKFSGNLGLRFERDEINVSWDVANYVGRIGNTSKTYENLFPSLNLKYEVAENQYIRFATSLTQTLPEFKELSPFEYVSPTGRVSKGNPDLEKSDVVNVDLKWEFFPSRGEVFSVTGFYKNIKNPINLAQSRGSSGNFIFYNTGEKATVKGLELEARTSFIKNEDDDTVLGFNANLTKMWFSQDLDDVFQYKGKTESNLQGASDLIANGSLSYSSNKEKEFVATLTGNYSSDKVFALGSPEDFVNSATLYNDEIIEKGFVSLDLVLSKELTDRLSVKLVGRNLLNPEIKQTQFVRNVNTEIETNETVSNYKQGVQLTLGVKYAF</sequence>
<dbReference type="AlphaFoldDB" id="A0A176TGS8"/>
<evidence type="ECO:0000256" key="3">
    <source>
        <dbReference type="ARBA" id="ARBA00022452"/>
    </source>
</evidence>
<evidence type="ECO:0000256" key="5">
    <source>
        <dbReference type="ARBA" id="ARBA00023077"/>
    </source>
</evidence>
<keyword evidence="10" id="KW-0732">Signal</keyword>
<comment type="caution">
    <text evidence="13">The sequence shown here is derived from an EMBL/GenBank/DDBJ whole genome shotgun (WGS) entry which is preliminary data.</text>
</comment>
<evidence type="ECO:0000256" key="7">
    <source>
        <dbReference type="ARBA" id="ARBA00023237"/>
    </source>
</evidence>
<keyword evidence="6 8" id="KW-0472">Membrane</keyword>
<dbReference type="InterPro" id="IPR012910">
    <property type="entry name" value="Plug_dom"/>
</dbReference>
<dbReference type="PANTHER" id="PTHR40980:SF5">
    <property type="entry name" value="TONB-DEPENDENT RECEPTOR"/>
    <property type="match status" value="1"/>
</dbReference>
<keyword evidence="3 8" id="KW-1134">Transmembrane beta strand</keyword>
<gene>
    <name evidence="13" type="ORF">LPB303_00320</name>
</gene>
<evidence type="ECO:0000313" key="14">
    <source>
        <dbReference type="Proteomes" id="UP000076923"/>
    </source>
</evidence>
<comment type="subcellular location">
    <subcellularLocation>
        <location evidence="1 8">Cell outer membrane</location>
        <topology evidence="1 8">Multi-pass membrane protein</topology>
    </subcellularLocation>
</comment>
<feature type="domain" description="TonB-dependent receptor plug" evidence="12">
    <location>
        <begin position="129"/>
        <end position="229"/>
    </location>
</feature>
<feature type="signal peptide" evidence="10">
    <location>
        <begin position="1"/>
        <end position="18"/>
    </location>
</feature>
<dbReference type="GO" id="GO:0009279">
    <property type="term" value="C:cell outer membrane"/>
    <property type="evidence" value="ECO:0007669"/>
    <property type="project" value="UniProtKB-SubCell"/>
</dbReference>
<evidence type="ECO:0000259" key="11">
    <source>
        <dbReference type="Pfam" id="PF00593"/>
    </source>
</evidence>
<dbReference type="SUPFAM" id="SSF49452">
    <property type="entry name" value="Starch-binding domain-like"/>
    <property type="match status" value="1"/>
</dbReference>
<reference evidence="13 14" key="1">
    <citation type="submission" date="2016-02" db="EMBL/GenBank/DDBJ databases">
        <title>Draft genome sequence of Polaribacter atrinae KACC17473.</title>
        <authorList>
            <person name="Shin S.-K."/>
            <person name="Yi H."/>
        </authorList>
    </citation>
    <scope>NUCLEOTIDE SEQUENCE [LARGE SCALE GENOMIC DNA]</scope>
    <source>
        <strain evidence="13 14">KACC 17473</strain>
    </source>
</reference>
<evidence type="ECO:0000256" key="4">
    <source>
        <dbReference type="ARBA" id="ARBA00022692"/>
    </source>
</evidence>
<feature type="domain" description="TonB-dependent receptor-like beta-barrel" evidence="11">
    <location>
        <begin position="389"/>
        <end position="876"/>
    </location>
</feature>
<dbReference type="Pfam" id="PF07715">
    <property type="entry name" value="Plug"/>
    <property type="match status" value="1"/>
</dbReference>
<keyword evidence="4 8" id="KW-0812">Transmembrane</keyword>
<proteinExistence type="inferred from homology"/>
<dbReference type="Pfam" id="PF13715">
    <property type="entry name" value="CarbopepD_reg_2"/>
    <property type="match status" value="1"/>
</dbReference>
<dbReference type="OrthoDB" id="9768470at2"/>
<name>A0A176TGS8_9FLAO</name>
<dbReference type="InterPro" id="IPR039426">
    <property type="entry name" value="TonB-dep_rcpt-like"/>
</dbReference>
<dbReference type="SUPFAM" id="SSF56935">
    <property type="entry name" value="Porins"/>
    <property type="match status" value="1"/>
</dbReference>
<dbReference type="InterPro" id="IPR037066">
    <property type="entry name" value="Plug_dom_sf"/>
</dbReference>
<dbReference type="Pfam" id="PF00593">
    <property type="entry name" value="TonB_dep_Rec_b-barrel"/>
    <property type="match status" value="1"/>
</dbReference>
<evidence type="ECO:0000259" key="12">
    <source>
        <dbReference type="Pfam" id="PF07715"/>
    </source>
</evidence>
<dbReference type="STRING" id="1333662.LPB303_00320"/>
<evidence type="ECO:0000256" key="6">
    <source>
        <dbReference type="ARBA" id="ARBA00023136"/>
    </source>
</evidence>
<dbReference type="RefSeq" id="WP_068446965.1">
    <property type="nucleotide sequence ID" value="NZ_CANKUV010000001.1"/>
</dbReference>
<evidence type="ECO:0000256" key="2">
    <source>
        <dbReference type="ARBA" id="ARBA00022448"/>
    </source>
</evidence>
<dbReference type="InterPro" id="IPR000531">
    <property type="entry name" value="Beta-barrel_TonB"/>
</dbReference>